<dbReference type="Pfam" id="PF07687">
    <property type="entry name" value="M20_dimer"/>
    <property type="match status" value="1"/>
</dbReference>
<dbReference type="Gene3D" id="3.40.630.10">
    <property type="entry name" value="Zn peptidases"/>
    <property type="match status" value="2"/>
</dbReference>
<dbReference type="Gene3D" id="1.10.10.60">
    <property type="entry name" value="Homeodomain-like"/>
    <property type="match status" value="1"/>
</dbReference>
<evidence type="ECO:0000256" key="1">
    <source>
        <dbReference type="ARBA" id="ARBA00006153"/>
    </source>
</evidence>
<sequence>MSDHHVDQELSSISDNEPKKAKQGSGKRLNDRQRVDIIQMAENSKISKRQLADKFGVSEAAIRKLLLKKDDFLRRYYDTPEDIRDQRLRGKSTRIISHELDDSGVIGGSVSHVGSTTPMIRSPRTSTVHSYSKTLYPCDDPWKLGLHAMLGKVTPFLKNFTQSRKQHTHMSSNVLDVTLSTSDAATEQCGVENTMTGEESADGAVDETKTTSTEEVDWVGFSRMLRDIRRAFHRYPETGYQEVSTQAFIKRFCEQVLHIPGKNIREMAYTGLVVDVCYENATISTSDKRKLPVIAFRADMDALPIEEMNDHLPYCSTQKKGRKELGKRKKRKSTTHQTSASKQNEEGDEPFHYQSEIDGITTTSTRTCGVSRDASMDAATVTNQLPAPSTITTTTIGAPPAPTAGGDDDEEFQISTAAAHMCGHDGHMAMVLGLCAMVVRSAHLLPQDTFVRFLFQPAEEGPGGATKMIEDGALTDVDEIYGLHNAPFPLYSVHVRPGAVMAHEVEFSIDIHGIGGHGSAPQQCVDPILVGSAVVLALQSVVSRSLSPMDTAVVSVTQFRGGDTNNVIPSRAYLAGTIRDFDLQTAEKIQDRVATLVHSTCAAYGATANVHFLDGYAPVINPHVETRQVQQVAMDMGLYVSEEGLPLMAAEDFSYFLQERKGCYFFLGTKEDGDLDKMRALHSNQYDFNDKAIPLGIRLFMGILQARFKCELYSVEEMQSFQVAMERIMINVTVV</sequence>
<dbReference type="GO" id="GO:0016787">
    <property type="term" value="F:hydrolase activity"/>
    <property type="evidence" value="ECO:0007669"/>
    <property type="project" value="UniProtKB-KW"/>
</dbReference>
<comment type="caution">
    <text evidence="5">The sequence shown here is derived from an EMBL/GenBank/DDBJ whole genome shotgun (WGS) entry which is preliminary data.</text>
</comment>
<accession>A0AAU9L5E7</accession>
<dbReference type="SUPFAM" id="SSF53187">
    <property type="entry name" value="Zn-dependent exopeptidases"/>
    <property type="match status" value="2"/>
</dbReference>
<feature type="compositionally biased region" description="Basic residues" evidence="3">
    <location>
        <begin position="319"/>
        <end position="334"/>
    </location>
</feature>
<dbReference type="FunFam" id="3.30.70.360:FF:000001">
    <property type="entry name" value="N-acetyldiaminopimelate deacetylase"/>
    <property type="match status" value="1"/>
</dbReference>
<evidence type="ECO:0000256" key="3">
    <source>
        <dbReference type="SAM" id="MobiDB-lite"/>
    </source>
</evidence>
<evidence type="ECO:0000256" key="2">
    <source>
        <dbReference type="ARBA" id="ARBA00022801"/>
    </source>
</evidence>
<dbReference type="SUPFAM" id="SSF55031">
    <property type="entry name" value="Bacterial exopeptidase dimerisation domain"/>
    <property type="match status" value="1"/>
</dbReference>
<dbReference type="InterPro" id="IPR002933">
    <property type="entry name" value="Peptidase_M20"/>
</dbReference>
<protein>
    <recommendedName>
        <fullName evidence="4">Peptidase M20 dimerisation domain-containing protein</fullName>
    </recommendedName>
</protein>
<proteinExistence type="inferred from homology"/>
<feature type="domain" description="Peptidase M20 dimerisation" evidence="4">
    <location>
        <begin position="506"/>
        <end position="601"/>
    </location>
</feature>
<dbReference type="Gene3D" id="3.30.70.360">
    <property type="match status" value="1"/>
</dbReference>
<dbReference type="EMBL" id="CAKKTJ010000324">
    <property type="protein sequence ID" value="CAH0480378.1"/>
    <property type="molecule type" value="Genomic_DNA"/>
</dbReference>
<dbReference type="AlphaFoldDB" id="A0AAU9L5E7"/>
<dbReference type="Pfam" id="PF01546">
    <property type="entry name" value="Peptidase_M20"/>
    <property type="match status" value="1"/>
</dbReference>
<dbReference type="NCBIfam" id="TIGR01891">
    <property type="entry name" value="amidohydrolases"/>
    <property type="match status" value="1"/>
</dbReference>
<evidence type="ECO:0000313" key="6">
    <source>
        <dbReference type="Proteomes" id="UP001160483"/>
    </source>
</evidence>
<feature type="region of interest" description="Disordered" evidence="3">
    <location>
        <begin position="1"/>
        <end position="34"/>
    </location>
</feature>
<dbReference type="InterPro" id="IPR017439">
    <property type="entry name" value="Amidohydrolase"/>
</dbReference>
<evidence type="ECO:0000313" key="5">
    <source>
        <dbReference type="EMBL" id="CAH0480378.1"/>
    </source>
</evidence>
<gene>
    <name evidence="5" type="ORF">PBS003_LOCUS7001</name>
</gene>
<dbReference type="PANTHER" id="PTHR11014">
    <property type="entry name" value="PEPTIDASE M20 FAMILY MEMBER"/>
    <property type="match status" value="1"/>
</dbReference>
<dbReference type="CDD" id="cd03886">
    <property type="entry name" value="M20_Acy1"/>
    <property type="match status" value="1"/>
</dbReference>
<reference evidence="5" key="1">
    <citation type="submission" date="2021-11" db="EMBL/GenBank/DDBJ databases">
        <authorList>
            <person name="Islam A."/>
            <person name="Islam S."/>
            <person name="Flora M.S."/>
            <person name="Rahman M."/>
            <person name="Ziaur R.M."/>
            <person name="Epstein J.H."/>
            <person name="Hassan M."/>
            <person name="Klassen M."/>
            <person name="Woodard K."/>
            <person name="Webb A."/>
            <person name="Webby R.J."/>
            <person name="El Zowalaty M.E."/>
        </authorList>
    </citation>
    <scope>NUCLEOTIDE SEQUENCE</scope>
    <source>
        <strain evidence="5">Pbs3</strain>
    </source>
</reference>
<evidence type="ECO:0000259" key="4">
    <source>
        <dbReference type="Pfam" id="PF07687"/>
    </source>
</evidence>
<dbReference type="PANTHER" id="PTHR11014:SF63">
    <property type="entry name" value="METALLOPEPTIDASE, PUTATIVE (AFU_ORTHOLOGUE AFUA_6G09600)-RELATED"/>
    <property type="match status" value="1"/>
</dbReference>
<dbReference type="InterPro" id="IPR036264">
    <property type="entry name" value="Bact_exopeptidase_dim_dom"/>
</dbReference>
<dbReference type="Proteomes" id="UP001160483">
    <property type="component" value="Unassembled WGS sequence"/>
</dbReference>
<organism evidence="5 6">
    <name type="scientific">Peronospora belbahrii</name>
    <dbReference type="NCBI Taxonomy" id="622444"/>
    <lineage>
        <taxon>Eukaryota</taxon>
        <taxon>Sar</taxon>
        <taxon>Stramenopiles</taxon>
        <taxon>Oomycota</taxon>
        <taxon>Peronosporomycetes</taxon>
        <taxon>Peronosporales</taxon>
        <taxon>Peronosporaceae</taxon>
        <taxon>Peronospora</taxon>
    </lineage>
</organism>
<feature type="region of interest" description="Disordered" evidence="3">
    <location>
        <begin position="314"/>
        <end position="358"/>
    </location>
</feature>
<name>A0AAU9L5E7_9STRA</name>
<comment type="similarity">
    <text evidence="1">Belongs to the peptidase M20 family.</text>
</comment>
<keyword evidence="2" id="KW-0378">Hydrolase</keyword>
<dbReference type="InterPro" id="IPR011650">
    <property type="entry name" value="Peptidase_M20_dimer"/>
</dbReference>